<keyword evidence="1" id="KW-0812">Transmembrane</keyword>
<name>A0AAU7ZRY6_9BACT</name>
<feature type="transmembrane region" description="Helical" evidence="1">
    <location>
        <begin position="139"/>
        <end position="160"/>
    </location>
</feature>
<feature type="transmembrane region" description="Helical" evidence="1">
    <location>
        <begin position="46"/>
        <end position="68"/>
    </location>
</feature>
<proteinExistence type="predicted"/>
<dbReference type="EMBL" id="CP132942">
    <property type="protein sequence ID" value="XCB33768.1"/>
    <property type="molecule type" value="Genomic_DNA"/>
</dbReference>
<reference evidence="3" key="2">
    <citation type="journal article" date="2024" name="Environ. Microbiol.">
        <title>Genome analysis and description of Tunturibacter gen. nov. expands the diversity of Terriglobia in tundra soils.</title>
        <authorList>
            <person name="Messyasz A."/>
            <person name="Mannisto M.K."/>
            <person name="Kerkhof L.J."/>
            <person name="Haggblom M.M."/>
        </authorList>
    </citation>
    <scope>NUCLEOTIDE SEQUENCE</scope>
    <source>
        <strain evidence="3">X5P6</strain>
    </source>
</reference>
<evidence type="ECO:0000259" key="2">
    <source>
        <dbReference type="Pfam" id="PF13548"/>
    </source>
</evidence>
<evidence type="ECO:0000313" key="3">
    <source>
        <dbReference type="EMBL" id="XCB33768.1"/>
    </source>
</evidence>
<feature type="domain" description="DUF4126" evidence="2">
    <location>
        <begin position="15"/>
        <end position="157"/>
    </location>
</feature>
<dbReference type="RefSeq" id="WP_353064613.1">
    <property type="nucleotide sequence ID" value="NZ_CP132942.1"/>
</dbReference>
<feature type="transmembrane region" description="Helical" evidence="1">
    <location>
        <begin position="108"/>
        <end position="127"/>
    </location>
</feature>
<accession>A0AAU7ZRY6</accession>
<evidence type="ECO:0000256" key="1">
    <source>
        <dbReference type="SAM" id="Phobius"/>
    </source>
</evidence>
<organism evidence="3">
    <name type="scientific">Tunturiibacter psychrotolerans</name>
    <dbReference type="NCBI Taxonomy" id="3069686"/>
    <lineage>
        <taxon>Bacteria</taxon>
        <taxon>Pseudomonadati</taxon>
        <taxon>Acidobacteriota</taxon>
        <taxon>Terriglobia</taxon>
        <taxon>Terriglobales</taxon>
        <taxon>Acidobacteriaceae</taxon>
        <taxon>Tunturiibacter</taxon>
    </lineage>
</organism>
<dbReference type="Pfam" id="PF13548">
    <property type="entry name" value="DUF4126"/>
    <property type="match status" value="1"/>
</dbReference>
<protein>
    <submittedName>
        <fullName evidence="3">DUF4126 family protein</fullName>
    </submittedName>
</protein>
<keyword evidence="1" id="KW-0472">Membrane</keyword>
<gene>
    <name evidence="3" type="ORF">RBB77_02455</name>
</gene>
<sequence length="162" mass="17091">MAMQMMTWLFAIPLLGLVTGMRTMTAMAVLCWFAYAGHLSVDDNWAAWSGKLITAIIFSMLAIGEYIADKLPKTPNRTAPFPLVARLVVAGLIGAITAAGLNGSGMEGVILCVAGALVGTFASFLIRREIVARRGGKDWPVALIEDVSAVFCAVLAMGIVTG</sequence>
<feature type="transmembrane region" description="Helical" evidence="1">
    <location>
        <begin position="80"/>
        <end position="102"/>
    </location>
</feature>
<dbReference type="AlphaFoldDB" id="A0AAU7ZRY6"/>
<reference evidence="3" key="1">
    <citation type="submission" date="2023-08" db="EMBL/GenBank/DDBJ databases">
        <authorList>
            <person name="Messyasz A."/>
            <person name="Mannisto M.K."/>
            <person name="Kerkhof L.J."/>
            <person name="Haggblom M."/>
        </authorList>
    </citation>
    <scope>NUCLEOTIDE SEQUENCE</scope>
    <source>
        <strain evidence="3">X5P6</strain>
    </source>
</reference>
<dbReference type="InterPro" id="IPR025196">
    <property type="entry name" value="DUF4126"/>
</dbReference>
<keyword evidence="1" id="KW-1133">Transmembrane helix</keyword>
<dbReference type="KEGG" id="tpsc:RBB77_02455"/>